<reference evidence="1" key="1">
    <citation type="submission" date="2011-11" db="EMBL/GenBank/DDBJ databases">
        <title>The Genome Sequence of Fusarium oxysporum II5.</title>
        <authorList>
            <consortium name="The Broad Institute Genome Sequencing Platform"/>
            <person name="Ma L.-J."/>
            <person name="Gale L.R."/>
            <person name="Schwartz D.C."/>
            <person name="Zhou S."/>
            <person name="Corby-Kistler H."/>
            <person name="Young S.K."/>
            <person name="Zeng Q."/>
            <person name="Gargeya S."/>
            <person name="Fitzgerald M."/>
            <person name="Haas B."/>
            <person name="Abouelleil A."/>
            <person name="Alvarado L."/>
            <person name="Arachchi H.M."/>
            <person name="Berlin A."/>
            <person name="Brown A."/>
            <person name="Chapman S.B."/>
            <person name="Chen Z."/>
            <person name="Dunbar C."/>
            <person name="Freedman E."/>
            <person name="Gearin G."/>
            <person name="Goldberg J."/>
            <person name="Griggs A."/>
            <person name="Gujja S."/>
            <person name="Heiman D."/>
            <person name="Howarth C."/>
            <person name="Larson L."/>
            <person name="Lui A."/>
            <person name="MacDonald P.J.P."/>
            <person name="Montmayeur A."/>
            <person name="Murphy C."/>
            <person name="Neiman D."/>
            <person name="Pearson M."/>
            <person name="Priest M."/>
            <person name="Roberts A."/>
            <person name="Saif S."/>
            <person name="Shea T."/>
            <person name="Shenoy N."/>
            <person name="Sisk P."/>
            <person name="Stolte C."/>
            <person name="Sykes S."/>
            <person name="Wortman J."/>
            <person name="Nusbaum C."/>
            <person name="Birren B."/>
        </authorList>
    </citation>
    <scope>NUCLEOTIDE SEQUENCE [LARGE SCALE GENOMIC DNA]</scope>
    <source>
        <strain evidence="1">54006</strain>
    </source>
</reference>
<dbReference type="AlphaFoldDB" id="X0ISI8"/>
<name>X0ISI8_FUSO5</name>
<dbReference type="VEuPathDB" id="FungiDB:FOIG_15123"/>
<dbReference type="SUPFAM" id="SSF53335">
    <property type="entry name" value="S-adenosyl-L-methionine-dependent methyltransferases"/>
    <property type="match status" value="1"/>
</dbReference>
<dbReference type="GeneID" id="42040298"/>
<dbReference type="Gene3D" id="3.40.50.150">
    <property type="entry name" value="Vaccinia Virus protein VP39"/>
    <property type="match status" value="1"/>
</dbReference>
<gene>
    <name evidence="1" type="ORF">FOIG_15123</name>
</gene>
<accession>X0ISI8</accession>
<dbReference type="HOGENOM" id="CLU_010595_9_1_1"/>
<evidence type="ECO:0008006" key="2">
    <source>
        <dbReference type="Google" id="ProtNLM"/>
    </source>
</evidence>
<sequence length="283" mass="31481">MPSIYTLNHGAVEKERQRLDFQHVVFKAIMRDDLPPVIWLHLKSLPAPRVADADTGTGISLEEFAPKLAKEAQLDGFDIHTKKSHDPASLPANAKLQYGNVLELFPKEYLGTYDSVHVKLPYAVLKKHEWLLAVKNLKTLLKPDGYMFWFEIGAYGYASNPYSAALHEWKSIESAEAVKFGRGPMCPVLLPSQFQEAGLQQVDEKVFVTLGRPDLTPVITRVALKYLAQSLNGLLLLDKEGSPGLIESGVKSLVEMVTKETENGVEVSTNLLHWVWGQNSSSS</sequence>
<organism evidence="1">
    <name type="scientific">Fusarium odoratissimum (strain NRRL 54006)</name>
    <dbReference type="NCBI Taxonomy" id="1089451"/>
    <lineage>
        <taxon>Eukaryota</taxon>
        <taxon>Fungi</taxon>
        <taxon>Dikarya</taxon>
        <taxon>Ascomycota</taxon>
        <taxon>Pezizomycotina</taxon>
        <taxon>Sordariomycetes</taxon>
        <taxon>Hypocreomycetidae</taxon>
        <taxon>Hypocreales</taxon>
        <taxon>Nectriaceae</taxon>
        <taxon>Fusarium</taxon>
        <taxon>Fusarium oxysporum species complex</taxon>
        <taxon>Fusarium oxysporum f. sp. cubense (strain race 4)</taxon>
    </lineage>
</organism>
<proteinExistence type="predicted"/>
<reference evidence="1" key="2">
    <citation type="submission" date="2012-05" db="EMBL/GenBank/DDBJ databases">
        <title>The Genome Annotation of Fusarium oxysporum II5.</title>
        <authorList>
            <consortium name="The Broad Institute Genomics Platform"/>
            <person name="Ma L.-J."/>
            <person name="Corby-Kistler H."/>
            <person name="Broz K."/>
            <person name="Gale L.R."/>
            <person name="Jonkers W."/>
            <person name="O'Donnell K."/>
            <person name="Ploetz R."/>
            <person name="Steinberg C."/>
            <person name="Schwartz D.C."/>
            <person name="VanEtten H."/>
            <person name="Zhou S."/>
            <person name="Young S.K."/>
            <person name="Zeng Q."/>
            <person name="Gargeya S."/>
            <person name="Fitzgerald M."/>
            <person name="Abouelleil A."/>
            <person name="Alvarado L."/>
            <person name="Chapman S.B."/>
            <person name="Gainer-Dewar J."/>
            <person name="Goldberg J."/>
            <person name="Griggs A."/>
            <person name="Gujja S."/>
            <person name="Hansen M."/>
            <person name="Howarth C."/>
            <person name="Imamovic A."/>
            <person name="Ireland A."/>
            <person name="Larimer J."/>
            <person name="McCowan C."/>
            <person name="Murphy C."/>
            <person name="Pearson M."/>
            <person name="Poon T.W."/>
            <person name="Priest M."/>
            <person name="Roberts A."/>
            <person name="Saif S."/>
            <person name="Shea T."/>
            <person name="Sykes S."/>
            <person name="Wortman J."/>
            <person name="Nusbaum C."/>
            <person name="Birren B."/>
        </authorList>
    </citation>
    <scope>NUCLEOTIDE SEQUENCE</scope>
    <source>
        <strain evidence="1">54006</strain>
    </source>
</reference>
<evidence type="ECO:0000313" key="1">
    <source>
        <dbReference type="EMBL" id="EXL91802.1"/>
    </source>
</evidence>
<protein>
    <recommendedName>
        <fullName evidence="2">Methyltransferase domain-containing protein</fullName>
    </recommendedName>
</protein>
<dbReference type="InterPro" id="IPR029063">
    <property type="entry name" value="SAM-dependent_MTases_sf"/>
</dbReference>
<dbReference type="EMBL" id="JH658312">
    <property type="protein sequence ID" value="EXL91802.1"/>
    <property type="molecule type" value="Genomic_DNA"/>
</dbReference>
<dbReference type="Proteomes" id="UP000030685">
    <property type="component" value="Unassembled WGS sequence"/>
</dbReference>
<dbReference type="RefSeq" id="XP_031053892.1">
    <property type="nucleotide sequence ID" value="XM_031216448.1"/>
</dbReference>